<dbReference type="EMBL" id="NFHS01000008">
    <property type="protein sequence ID" value="OUN53153.1"/>
    <property type="molecule type" value="Genomic_DNA"/>
</dbReference>
<dbReference type="AlphaFoldDB" id="A0A1Y3UWG1"/>
<keyword evidence="1" id="KW-0946">Virion</keyword>
<reference evidence="3" key="1">
    <citation type="submission" date="2017-04" db="EMBL/GenBank/DDBJ databases">
        <title>Function of individual gut microbiota members based on whole genome sequencing of pure cultures obtained from chicken caecum.</title>
        <authorList>
            <person name="Medvecky M."/>
            <person name="Cejkova D."/>
            <person name="Polansky O."/>
            <person name="Karasova D."/>
            <person name="Kubasova T."/>
            <person name="Cizek A."/>
            <person name="Rychlik I."/>
        </authorList>
    </citation>
    <scope>NUCLEOTIDE SEQUENCE [LARGE SCALE GENOMIC DNA]</scope>
    <source>
        <strain evidence="3">An67</strain>
    </source>
</reference>
<reference evidence="2" key="2">
    <citation type="journal article" date="2018" name="BMC Genomics">
        <title>Whole genome sequencing and function prediction of 133 gut anaerobes isolated from chicken caecum in pure cultures.</title>
        <authorList>
            <person name="Medvecky M."/>
            <person name="Cejkova D."/>
            <person name="Polansky O."/>
            <person name="Karasova D."/>
            <person name="Kubasova T."/>
            <person name="Cizek A."/>
            <person name="Rychlik I."/>
        </authorList>
    </citation>
    <scope>NUCLEOTIDE SEQUENCE</scope>
    <source>
        <strain evidence="2">An67</strain>
    </source>
</reference>
<sequence length="246" mass="28220">MKVNAIIQARCGSTRFPNKVFADINGKPLIWHVVNRLTFAKTIDQIVIATTVNKKDDQIETWCKENNIACFRGSENDVLNRYYSASVAFPSDIVVRITADDPFKEPSVIDQVVNKLIGEGYDHVTNNFPPSFPEGLDCEAFTFKVLEESEKTTHDSFEREHVTQYIYHNPKKFKIGNVSSEKNLSHLRWTIDQEVDFQMVKAVYAHRKPENEGILLMDEILEILESNSEIAKINSEVERSAMYTKK</sequence>
<dbReference type="InterPro" id="IPR003329">
    <property type="entry name" value="Cytidylyl_trans"/>
</dbReference>
<dbReference type="PANTHER" id="PTHR42866:SF1">
    <property type="entry name" value="SPORE COAT POLYSACCHARIDE BIOSYNTHESIS PROTEIN SPSF"/>
    <property type="match status" value="1"/>
</dbReference>
<evidence type="ECO:0000313" key="2">
    <source>
        <dbReference type="EMBL" id="OUN53153.1"/>
    </source>
</evidence>
<dbReference type="PANTHER" id="PTHR42866">
    <property type="entry name" value="3-DEOXY-MANNO-OCTULOSONATE CYTIDYLYLTRANSFERASE"/>
    <property type="match status" value="1"/>
</dbReference>
<organism evidence="2 3">
    <name type="scientific">Bacteroides uniformis</name>
    <dbReference type="NCBI Taxonomy" id="820"/>
    <lineage>
        <taxon>Bacteria</taxon>
        <taxon>Pseudomonadati</taxon>
        <taxon>Bacteroidota</taxon>
        <taxon>Bacteroidia</taxon>
        <taxon>Bacteroidales</taxon>
        <taxon>Bacteroidaceae</taxon>
        <taxon>Bacteroides</taxon>
    </lineage>
</organism>
<evidence type="ECO:0000313" key="1">
    <source>
        <dbReference type="EMBL" id="GKH14875.1"/>
    </source>
</evidence>
<dbReference type="RefSeq" id="WP_087333103.1">
    <property type="nucleotide sequence ID" value="NZ_BQNL01000001.1"/>
</dbReference>
<dbReference type="InterPro" id="IPR029044">
    <property type="entry name" value="Nucleotide-diphossugar_trans"/>
</dbReference>
<dbReference type="Proteomes" id="UP001055048">
    <property type="component" value="Unassembled WGS sequence"/>
</dbReference>
<dbReference type="GO" id="GO:0005829">
    <property type="term" value="C:cytosol"/>
    <property type="evidence" value="ECO:0007669"/>
    <property type="project" value="TreeGrafter"/>
</dbReference>
<evidence type="ECO:0000313" key="3">
    <source>
        <dbReference type="Proteomes" id="UP000196329"/>
    </source>
</evidence>
<name>A0A1Y3UWG1_BACUN</name>
<dbReference type="SUPFAM" id="SSF53448">
    <property type="entry name" value="Nucleotide-diphospho-sugar transferases"/>
    <property type="match status" value="1"/>
</dbReference>
<keyword evidence="2" id="KW-0808">Transferase</keyword>
<dbReference type="GO" id="GO:0016740">
    <property type="term" value="F:transferase activity"/>
    <property type="evidence" value="ECO:0007669"/>
    <property type="project" value="UniProtKB-KW"/>
</dbReference>
<dbReference type="EMBL" id="BQNL01000001">
    <property type="protein sequence ID" value="GKH14875.1"/>
    <property type="molecule type" value="Genomic_DNA"/>
</dbReference>
<protein>
    <submittedName>
        <fullName evidence="2">Cytidyltransferase</fullName>
    </submittedName>
    <submittedName>
        <fullName evidence="1">Spore coat protein</fullName>
    </submittedName>
</protein>
<proteinExistence type="predicted"/>
<dbReference type="Gene3D" id="3.90.550.10">
    <property type="entry name" value="Spore Coat Polysaccharide Biosynthesis Protein SpsA, Chain A"/>
    <property type="match status" value="1"/>
</dbReference>
<comment type="caution">
    <text evidence="2">The sequence shown here is derived from an EMBL/GenBank/DDBJ whole genome shotgun (WGS) entry which is preliminary data.</text>
</comment>
<gene>
    <name evidence="2" type="ORF">B5G17_15115</name>
    <name evidence="1" type="ORF">CE91St12_30850</name>
</gene>
<dbReference type="CDD" id="cd02518">
    <property type="entry name" value="GT2_SpsF"/>
    <property type="match status" value="1"/>
</dbReference>
<reference evidence="1" key="3">
    <citation type="submission" date="2022-01" db="EMBL/GenBank/DDBJ databases">
        <title>Novel bile acid biosynthetic pathways are enriched in the microbiome of centenarians.</title>
        <authorList>
            <person name="Sato Y."/>
            <person name="Atarashi K."/>
            <person name="Plichta R.D."/>
            <person name="Arai Y."/>
            <person name="Sasajima S."/>
            <person name="Kearney M.S."/>
            <person name="Suda W."/>
            <person name="Takeshita K."/>
            <person name="Sasaki T."/>
            <person name="Okamoto S."/>
            <person name="Skelly N.A."/>
            <person name="Okamura Y."/>
            <person name="Vlamakis H."/>
            <person name="Li Y."/>
            <person name="Tanoue T."/>
            <person name="Takei H."/>
            <person name="Nittono H."/>
            <person name="Narushima S."/>
            <person name="Irie J."/>
            <person name="Itoh H."/>
            <person name="Moriya K."/>
            <person name="Sugiura Y."/>
            <person name="Suematsu M."/>
            <person name="Moritoki N."/>
            <person name="Shibata S."/>
            <person name="Littman R.D."/>
            <person name="Fischbach A.M."/>
            <person name="Uwamino Y."/>
            <person name="Inoue T."/>
            <person name="Honda A."/>
            <person name="Hattori M."/>
            <person name="Murai T."/>
            <person name="Xavier J.R."/>
            <person name="Hirose N."/>
            <person name="Honda K."/>
        </authorList>
    </citation>
    <scope>NUCLEOTIDE SEQUENCE</scope>
    <source>
        <strain evidence="1">CE91-St12</strain>
    </source>
</reference>
<dbReference type="Pfam" id="PF02348">
    <property type="entry name" value="CTP_transf_3"/>
    <property type="match status" value="1"/>
</dbReference>
<dbReference type="Proteomes" id="UP000196329">
    <property type="component" value="Unassembled WGS sequence"/>
</dbReference>
<accession>A0A1Y3UWG1</accession>
<keyword evidence="1" id="KW-0167">Capsid protein</keyword>